<protein>
    <submittedName>
        <fullName evidence="1">Uncharacterized protein</fullName>
    </submittedName>
</protein>
<name>A0A0A8Y4P8_ARUDO</name>
<accession>A0A0A8Y4P8</accession>
<dbReference type="EMBL" id="GBRH01278918">
    <property type="protein sequence ID" value="JAD18977.1"/>
    <property type="molecule type" value="Transcribed_RNA"/>
</dbReference>
<evidence type="ECO:0000313" key="1">
    <source>
        <dbReference type="EMBL" id="JAD18977.1"/>
    </source>
</evidence>
<dbReference type="AlphaFoldDB" id="A0A0A8Y4P8"/>
<reference evidence="1" key="2">
    <citation type="journal article" date="2015" name="Data Brief">
        <title>Shoot transcriptome of the giant reed, Arundo donax.</title>
        <authorList>
            <person name="Barrero R.A."/>
            <person name="Guerrero F.D."/>
            <person name="Moolhuijzen P."/>
            <person name="Goolsby J.A."/>
            <person name="Tidwell J."/>
            <person name="Bellgard S.E."/>
            <person name="Bellgard M.I."/>
        </authorList>
    </citation>
    <scope>NUCLEOTIDE SEQUENCE</scope>
    <source>
        <tissue evidence="1">Shoot tissue taken approximately 20 cm above the soil surface</tissue>
    </source>
</reference>
<proteinExistence type="predicted"/>
<organism evidence="1">
    <name type="scientific">Arundo donax</name>
    <name type="common">Giant reed</name>
    <name type="synonym">Donax arundinaceus</name>
    <dbReference type="NCBI Taxonomy" id="35708"/>
    <lineage>
        <taxon>Eukaryota</taxon>
        <taxon>Viridiplantae</taxon>
        <taxon>Streptophyta</taxon>
        <taxon>Embryophyta</taxon>
        <taxon>Tracheophyta</taxon>
        <taxon>Spermatophyta</taxon>
        <taxon>Magnoliopsida</taxon>
        <taxon>Liliopsida</taxon>
        <taxon>Poales</taxon>
        <taxon>Poaceae</taxon>
        <taxon>PACMAD clade</taxon>
        <taxon>Arundinoideae</taxon>
        <taxon>Arundineae</taxon>
        <taxon>Arundo</taxon>
    </lineage>
</organism>
<reference evidence="1" key="1">
    <citation type="submission" date="2014-09" db="EMBL/GenBank/DDBJ databases">
        <authorList>
            <person name="Magalhaes I.L.F."/>
            <person name="Oliveira U."/>
            <person name="Santos F.R."/>
            <person name="Vidigal T.H.D.A."/>
            <person name="Brescovit A.D."/>
            <person name="Santos A.J."/>
        </authorList>
    </citation>
    <scope>NUCLEOTIDE SEQUENCE</scope>
    <source>
        <tissue evidence="1">Shoot tissue taken approximately 20 cm above the soil surface</tissue>
    </source>
</reference>
<sequence>MRKLVLTPGREGEPAAAKVVGLVGKGEDPCS</sequence>